<feature type="compositionally biased region" description="Gly residues" evidence="2">
    <location>
        <begin position="810"/>
        <end position="824"/>
    </location>
</feature>
<accession>A0AAI9EBE3</accession>
<feature type="region of interest" description="Disordered" evidence="2">
    <location>
        <begin position="237"/>
        <end position="296"/>
    </location>
</feature>
<dbReference type="Proteomes" id="UP001296104">
    <property type="component" value="Unassembled WGS sequence"/>
</dbReference>
<feature type="compositionally biased region" description="Gly residues" evidence="2">
    <location>
        <begin position="787"/>
        <end position="799"/>
    </location>
</feature>
<feature type="compositionally biased region" description="Gly residues" evidence="2">
    <location>
        <begin position="946"/>
        <end position="975"/>
    </location>
</feature>
<keyword evidence="1" id="KW-0175">Coiled coil</keyword>
<feature type="compositionally biased region" description="Basic and acidic residues" evidence="2">
    <location>
        <begin position="684"/>
        <end position="695"/>
    </location>
</feature>
<gene>
    <name evidence="3" type="ORF">LECACI_7A005092</name>
</gene>
<feature type="compositionally biased region" description="Polar residues" evidence="2">
    <location>
        <begin position="843"/>
        <end position="858"/>
    </location>
</feature>
<proteinExistence type="predicted"/>
<feature type="compositionally biased region" description="Low complexity" evidence="2">
    <location>
        <begin position="800"/>
        <end position="809"/>
    </location>
</feature>
<keyword evidence="4" id="KW-1185">Reference proteome</keyword>
<feature type="compositionally biased region" description="Polar residues" evidence="2">
    <location>
        <begin position="735"/>
        <end position="750"/>
    </location>
</feature>
<feature type="compositionally biased region" description="Low complexity" evidence="2">
    <location>
        <begin position="908"/>
        <end position="919"/>
    </location>
</feature>
<comment type="caution">
    <text evidence="3">The sequence shown here is derived from an EMBL/GenBank/DDBJ whole genome shotgun (WGS) entry which is preliminary data.</text>
</comment>
<protein>
    <submittedName>
        <fullName evidence="3">Uncharacterized protein</fullName>
    </submittedName>
</protein>
<feature type="coiled-coil region" evidence="1">
    <location>
        <begin position="412"/>
        <end position="442"/>
    </location>
</feature>
<dbReference type="EMBL" id="CAVMBE010000031">
    <property type="protein sequence ID" value="CAK4027700.1"/>
    <property type="molecule type" value="Genomic_DNA"/>
</dbReference>
<evidence type="ECO:0000256" key="1">
    <source>
        <dbReference type="SAM" id="Coils"/>
    </source>
</evidence>
<evidence type="ECO:0000313" key="3">
    <source>
        <dbReference type="EMBL" id="CAK4027700.1"/>
    </source>
</evidence>
<name>A0AAI9EBE3_9PEZI</name>
<feature type="compositionally biased region" description="Low complexity" evidence="2">
    <location>
        <begin position="927"/>
        <end position="945"/>
    </location>
</feature>
<organism evidence="3 4">
    <name type="scientific">Lecanosticta acicola</name>
    <dbReference type="NCBI Taxonomy" id="111012"/>
    <lineage>
        <taxon>Eukaryota</taxon>
        <taxon>Fungi</taxon>
        <taxon>Dikarya</taxon>
        <taxon>Ascomycota</taxon>
        <taxon>Pezizomycotina</taxon>
        <taxon>Dothideomycetes</taxon>
        <taxon>Dothideomycetidae</taxon>
        <taxon>Mycosphaerellales</taxon>
        <taxon>Mycosphaerellaceae</taxon>
        <taxon>Lecanosticta</taxon>
    </lineage>
</organism>
<feature type="compositionally biased region" description="Basic and acidic residues" evidence="2">
    <location>
        <begin position="249"/>
        <end position="274"/>
    </location>
</feature>
<feature type="compositionally biased region" description="Gly residues" evidence="2">
    <location>
        <begin position="762"/>
        <end position="773"/>
    </location>
</feature>
<evidence type="ECO:0000256" key="2">
    <source>
        <dbReference type="SAM" id="MobiDB-lite"/>
    </source>
</evidence>
<feature type="compositionally biased region" description="Polar residues" evidence="2">
    <location>
        <begin position="650"/>
        <end position="662"/>
    </location>
</feature>
<feature type="region of interest" description="Disordered" evidence="2">
    <location>
        <begin position="650"/>
        <end position="975"/>
    </location>
</feature>
<evidence type="ECO:0000313" key="4">
    <source>
        <dbReference type="Proteomes" id="UP001296104"/>
    </source>
</evidence>
<sequence length="1159" mass="115917">MQNLTTPLYCYNPQTQQCFQFLLETPALGYFDTFVSLIAAAWTASTGILATYYLNYGPESWQDLVPGEDWLKSFPDPQVLYDRIVSSLPDFNSWNDVLAAFSIVATFANTLVSLAPYIRRRIKIPGMAGLLGGGGGGGPLDGVTGAAGGVAGGLGGDGGPLGAVGGLTDTVGGLGGGLLGGGQGLNLVGLVGVGSDDPALLDLNPADKKTVKAARAQEAAKRKQQREQQLKQIQEAVKNQGGNPTVEQELAHKKLQDDQKADETEEGKVNKILDSDTPPKPQAGPGGLTNGLTNGVAGGSGPLGNATSLASGATGGLGGLTDTAGGLAGQNGPAGGALGNATNTAGGLTGQNGPAGALGGATGALGGDPLGGLTGGLGGLGGGLLGGGEGLNVAGLVGLGSDDPALVDLNPAEKKEAKLKKMQQLQQEKARTAQQKKALQDAVRAQGGQATPEQQRAWQEWEQKDVAIAQSAHKLQNSIAQDDRDIANGVTGSRGGYGGGSTTGAGNQAAGGMAMGGSGASKGGCLCLAPPAQGTLPAPSLMYAYLAPAYPAAGQYPYVLTFANAQVAQQWYQGVSASGVQQITPQWYTYHYTAPYPISQDQRFQNSPLGGQMMATKINPDYGSPLLPPQTADGYLVPSRASHTYVANATCKPQQGGSQPVDSYNPGGIPGNQPQPPNPNMAGGRDHFFPDKGGDTNRLPGYPSVPGQQGFNPGNSGGFPGNTGYPGNTAGGSYPSGQQPFNPHQGQQGVFNPGASGTMYPGTGGSDVPGQPGGSYPATSGSYIPGQPGGYNPGSGGSYIPGQPGSYNPGSGGSYTPGQPGGSYPGTAGSYNPGQQVGPYPGTSGSYNPQPTNQSRYTLEQAARDRANALKGQGDPRPVDQIYRDSLSDLKGSCCGPSGPFPDYQHTGQQAQNQQQFGGQQVGGQQLGSQQLPGQLSGGQQLPGQLPGGAGQQLPGGLGQQGQQGGQQPGGLGGALGGLPAVGGLTGGLTSGLLGGGQGLNVAGIAGVGSDQDALLDISPAEKQKAKQAKAQELAQQKAQVQQKIQQLQQQHRQQGGQLTPQQQAEYNQAMQMMTSIDQKQQAQAAGLDPGLTSGLTQGLPMGNNALGGLPGGNALGGLGDAAGGLPGGSAVGGLAGGGLGNAAGGLPAVGGLTGGLGL</sequence>
<reference evidence="3" key="1">
    <citation type="submission" date="2023-11" db="EMBL/GenBank/DDBJ databases">
        <authorList>
            <person name="Alioto T."/>
            <person name="Alioto T."/>
            <person name="Gomez Garrido J."/>
        </authorList>
    </citation>
    <scope>NUCLEOTIDE SEQUENCE</scope>
</reference>
<feature type="coiled-coil region" evidence="1">
    <location>
        <begin position="1024"/>
        <end position="1058"/>
    </location>
</feature>
<dbReference type="AlphaFoldDB" id="A0AAI9EBE3"/>